<evidence type="ECO:0000313" key="3">
    <source>
        <dbReference type="Proteomes" id="UP000218231"/>
    </source>
</evidence>
<dbReference type="EMBL" id="LIAE01006623">
    <property type="protein sequence ID" value="PAV86873.1"/>
    <property type="molecule type" value="Genomic_DNA"/>
</dbReference>
<feature type="compositionally biased region" description="Basic and acidic residues" evidence="1">
    <location>
        <begin position="17"/>
        <end position="27"/>
    </location>
</feature>
<keyword evidence="3" id="KW-1185">Reference proteome</keyword>
<evidence type="ECO:0000313" key="2">
    <source>
        <dbReference type="EMBL" id="PAV86873.1"/>
    </source>
</evidence>
<organism evidence="2 3">
    <name type="scientific">Diploscapter pachys</name>
    <dbReference type="NCBI Taxonomy" id="2018661"/>
    <lineage>
        <taxon>Eukaryota</taxon>
        <taxon>Metazoa</taxon>
        <taxon>Ecdysozoa</taxon>
        <taxon>Nematoda</taxon>
        <taxon>Chromadorea</taxon>
        <taxon>Rhabditida</taxon>
        <taxon>Rhabditina</taxon>
        <taxon>Rhabditomorpha</taxon>
        <taxon>Rhabditoidea</taxon>
        <taxon>Rhabditidae</taxon>
        <taxon>Diploscapter</taxon>
    </lineage>
</organism>
<evidence type="ECO:0000256" key="1">
    <source>
        <dbReference type="SAM" id="MobiDB-lite"/>
    </source>
</evidence>
<dbReference type="Proteomes" id="UP000218231">
    <property type="component" value="Unassembled WGS sequence"/>
</dbReference>
<comment type="caution">
    <text evidence="2">The sequence shown here is derived from an EMBL/GenBank/DDBJ whole genome shotgun (WGS) entry which is preliminary data.</text>
</comment>
<protein>
    <submittedName>
        <fullName evidence="2">Uncharacterized protein</fullName>
    </submittedName>
</protein>
<feature type="compositionally biased region" description="Low complexity" evidence="1">
    <location>
        <begin position="7"/>
        <end position="16"/>
    </location>
</feature>
<name>A0A2A2LKW7_9BILA</name>
<accession>A0A2A2LKW7</accession>
<proteinExistence type="predicted"/>
<sequence length="89" mass="10538">MADNPFSSEPCSQSSDSEIKKMSDRFENQNVSNREMEQLLAVVNLQIREARELIDRAMNILRTNQDFDNMLEQEYYQPQPRAIRRDRQG</sequence>
<feature type="region of interest" description="Disordered" evidence="1">
    <location>
        <begin position="1"/>
        <end position="31"/>
    </location>
</feature>
<gene>
    <name evidence="2" type="ORF">WR25_07108</name>
</gene>
<reference evidence="2 3" key="1">
    <citation type="journal article" date="2017" name="Curr. Biol.">
        <title>Genome architecture and evolution of a unichromosomal asexual nematode.</title>
        <authorList>
            <person name="Fradin H."/>
            <person name="Zegar C."/>
            <person name="Gutwein M."/>
            <person name="Lucas J."/>
            <person name="Kovtun M."/>
            <person name="Corcoran D."/>
            <person name="Baugh L.R."/>
            <person name="Kiontke K."/>
            <person name="Gunsalus K."/>
            <person name="Fitch D.H."/>
            <person name="Piano F."/>
        </authorList>
    </citation>
    <scope>NUCLEOTIDE SEQUENCE [LARGE SCALE GENOMIC DNA]</scope>
    <source>
        <strain evidence="2">PF1309</strain>
    </source>
</reference>
<dbReference type="AlphaFoldDB" id="A0A2A2LKW7"/>